<keyword evidence="2" id="KW-1185">Reference proteome</keyword>
<proteinExistence type="predicted"/>
<dbReference type="Proteomes" id="UP000798808">
    <property type="component" value="Unassembled WGS sequence"/>
</dbReference>
<name>A0ABW9RYU5_9BACT</name>
<comment type="caution">
    <text evidence="1">The sequence shown here is derived from an EMBL/GenBank/DDBJ whole genome shotgun (WGS) entry which is preliminary data.</text>
</comment>
<accession>A0ABW9RYU5</accession>
<gene>
    <name evidence="1" type="ORF">E1163_28335</name>
</gene>
<dbReference type="EMBL" id="SMLW01000675">
    <property type="protein sequence ID" value="MTI28902.1"/>
    <property type="molecule type" value="Genomic_DNA"/>
</dbReference>
<dbReference type="RefSeq" id="WP_155176875.1">
    <property type="nucleotide sequence ID" value="NZ_BAAAFL010000008.1"/>
</dbReference>
<protein>
    <submittedName>
        <fullName evidence="1">Uncharacterized protein</fullName>
    </submittedName>
</protein>
<evidence type="ECO:0000313" key="1">
    <source>
        <dbReference type="EMBL" id="MTI28902.1"/>
    </source>
</evidence>
<organism evidence="1 2">
    <name type="scientific">Fulvivirga kasyanovii</name>
    <dbReference type="NCBI Taxonomy" id="396812"/>
    <lineage>
        <taxon>Bacteria</taxon>
        <taxon>Pseudomonadati</taxon>
        <taxon>Bacteroidota</taxon>
        <taxon>Cytophagia</taxon>
        <taxon>Cytophagales</taxon>
        <taxon>Fulvivirgaceae</taxon>
        <taxon>Fulvivirga</taxon>
    </lineage>
</organism>
<sequence length="127" mass="14628">MSDYYLLRTDTYLDHGVTECPPCRYDTGFLRGVEVRKQSLPPMHFQVDFQKDEAMPHFLDYTVPLASRSFLKVLKKIGIVNFQAFPAFVRNAETGQEWNDYYAFNVIGLLKCANLERSDYDILMGGG</sequence>
<evidence type="ECO:0000313" key="2">
    <source>
        <dbReference type="Proteomes" id="UP000798808"/>
    </source>
</evidence>
<reference evidence="1 2" key="1">
    <citation type="submission" date="2019-02" db="EMBL/GenBank/DDBJ databases">
        <authorList>
            <person name="Goldberg S.R."/>
            <person name="Haltli B.A."/>
            <person name="Correa H."/>
            <person name="Russell K.G."/>
        </authorList>
    </citation>
    <scope>NUCLEOTIDE SEQUENCE [LARGE SCALE GENOMIC DNA]</scope>
    <source>
        <strain evidence="1 2">JCM 16186</strain>
    </source>
</reference>